<dbReference type="GO" id="GO:0009306">
    <property type="term" value="P:protein secretion"/>
    <property type="evidence" value="ECO:0007669"/>
    <property type="project" value="InterPro"/>
</dbReference>
<dbReference type="EMBL" id="NIGF01000015">
    <property type="protein sequence ID" value="PQV63159.1"/>
    <property type="molecule type" value="Genomic_DNA"/>
</dbReference>
<dbReference type="Proteomes" id="UP000237684">
    <property type="component" value="Unassembled WGS sequence"/>
</dbReference>
<evidence type="ECO:0000313" key="4">
    <source>
        <dbReference type="EMBL" id="PQV63159.1"/>
    </source>
</evidence>
<feature type="chain" id="PRO_5015716674" evidence="2">
    <location>
        <begin position="41"/>
        <end position="581"/>
    </location>
</feature>
<dbReference type="Pfam" id="PF00263">
    <property type="entry name" value="Secretin"/>
    <property type="match status" value="1"/>
</dbReference>
<comment type="similarity">
    <text evidence="1">Belongs to the bacterial secretin family.</text>
</comment>
<dbReference type="PANTHER" id="PTHR30332:SF17">
    <property type="entry name" value="TYPE IV PILIATION SYSTEM PROTEIN DR_0774-RELATED"/>
    <property type="match status" value="1"/>
</dbReference>
<dbReference type="GO" id="GO:0015627">
    <property type="term" value="C:type II protein secretion system complex"/>
    <property type="evidence" value="ECO:0007669"/>
    <property type="project" value="TreeGrafter"/>
</dbReference>
<dbReference type="InterPro" id="IPR050810">
    <property type="entry name" value="Bact_Secretion_Sys_Channel"/>
</dbReference>
<evidence type="ECO:0000256" key="2">
    <source>
        <dbReference type="SAM" id="SignalP"/>
    </source>
</evidence>
<proteinExistence type="inferred from homology"/>
<evidence type="ECO:0000256" key="1">
    <source>
        <dbReference type="RuleBase" id="RU004003"/>
    </source>
</evidence>
<reference evidence="4 5" key="1">
    <citation type="journal article" date="2018" name="Syst. Appl. Microbiol.">
        <title>Abditibacterium utsteinense sp. nov., the first cultivated member of candidate phylum FBP, isolated from ice-free Antarctic soil samples.</title>
        <authorList>
            <person name="Tahon G."/>
            <person name="Tytgat B."/>
            <person name="Lebbe L."/>
            <person name="Carlier A."/>
            <person name="Willems A."/>
        </authorList>
    </citation>
    <scope>NUCLEOTIDE SEQUENCE [LARGE SCALE GENOMIC DNA]</scope>
    <source>
        <strain evidence="4 5">LMG 29911</strain>
    </source>
</reference>
<protein>
    <submittedName>
        <fullName evidence="4">Type II and III secretion system protein</fullName>
    </submittedName>
</protein>
<comment type="caution">
    <text evidence="4">The sequence shown here is derived from an EMBL/GenBank/DDBJ whole genome shotgun (WGS) entry which is preliminary data.</text>
</comment>
<dbReference type="AlphaFoldDB" id="A0A2S8SQY4"/>
<dbReference type="InterPro" id="IPR004846">
    <property type="entry name" value="T2SS/T3SS_dom"/>
</dbReference>
<dbReference type="PANTHER" id="PTHR30332">
    <property type="entry name" value="PROBABLE GENERAL SECRETION PATHWAY PROTEIN D"/>
    <property type="match status" value="1"/>
</dbReference>
<gene>
    <name evidence="4" type="ORF">B1R32_11567</name>
</gene>
<dbReference type="InParanoid" id="A0A2S8SQY4"/>
<keyword evidence="5" id="KW-1185">Reference proteome</keyword>
<feature type="signal peptide" evidence="2">
    <location>
        <begin position="1"/>
        <end position="40"/>
    </location>
</feature>
<name>A0A2S8SQY4_9BACT</name>
<evidence type="ECO:0000259" key="3">
    <source>
        <dbReference type="Pfam" id="PF00263"/>
    </source>
</evidence>
<organism evidence="4 5">
    <name type="scientific">Abditibacterium utsteinense</name>
    <dbReference type="NCBI Taxonomy" id="1960156"/>
    <lineage>
        <taxon>Bacteria</taxon>
        <taxon>Pseudomonadati</taxon>
        <taxon>Abditibacteriota</taxon>
        <taxon>Abditibacteriia</taxon>
        <taxon>Abditibacteriales</taxon>
        <taxon>Abditibacteriaceae</taxon>
        <taxon>Abditibacterium</taxon>
    </lineage>
</organism>
<sequence>MRCKMPRKMPTNPQKMKCVMRLHFLWIVCVLMVVAGPARAQLAQNFINVTAIKVKQLPNATQIRIETDGSAQFGGDFRDFVNLDAGFSPKTTQSLRIRIVRARSKLPAFVPLDAYPVDSAAISLGTEAFSNPYFPGGAGADSDPRVQVELRFAAPVIIRQFRPAPNNAVNFSDFLGPLDVQVEASSDRRAIVVTILLDRADALATQRLDRSPRALRHSNLVVARRKNGRLRIEALHTSLRDVLDGMARVSGAKFLAREEVAGLDISLVLPDASTAQVLDALRNGYGIGFREEEGATIFGKSDEFFEARAFPLQNLSPDAARLLFPDFLLPFLRANRENNSLLVSQTAPISAKIGADLAKLDATRAQFDVQVEAWELASTRDVNQTISLVRSIGADSQTIDFGAGTTSIRVETGQQNRLAARLNLLSQRGLATLVAAPRVTAVSGARGNLFLGQTRYIKILQNQFGGQSAQALALQIGTTLGVTPRGDDENGEVLLDIAPRVSSVDEIEASTGLPTLGIREVNATVRLKAGDALLLAGLDFHSDARTVRKTLGVPSKNIVREMRALLVVVKVKRVGSSGEAG</sequence>
<keyword evidence="2" id="KW-0732">Signal</keyword>
<accession>A0A2S8SQY4</accession>
<evidence type="ECO:0000313" key="5">
    <source>
        <dbReference type="Proteomes" id="UP000237684"/>
    </source>
</evidence>
<feature type="domain" description="Type II/III secretion system secretin-like" evidence="3">
    <location>
        <begin position="425"/>
        <end position="549"/>
    </location>
</feature>